<dbReference type="Pfam" id="PF00501">
    <property type="entry name" value="AMP-binding"/>
    <property type="match status" value="1"/>
</dbReference>
<protein>
    <recommendedName>
        <fullName evidence="3">Carrier domain-containing protein</fullName>
    </recommendedName>
</protein>
<dbReference type="InterPro" id="IPR000873">
    <property type="entry name" value="AMP-dep_synth/lig_dom"/>
</dbReference>
<evidence type="ECO:0000256" key="1">
    <source>
        <dbReference type="ARBA" id="ARBA00022450"/>
    </source>
</evidence>
<dbReference type="InterPro" id="IPR020845">
    <property type="entry name" value="AMP-binding_CS"/>
</dbReference>
<dbReference type="EMBL" id="BOOF01000061">
    <property type="protein sequence ID" value="GIH66875.1"/>
    <property type="molecule type" value="Genomic_DNA"/>
</dbReference>
<comment type="caution">
    <text evidence="4">The sequence shown here is derived from an EMBL/GenBank/DDBJ whole genome shotgun (WGS) entry which is preliminary data.</text>
</comment>
<dbReference type="PANTHER" id="PTHR45527:SF1">
    <property type="entry name" value="FATTY ACID SYNTHASE"/>
    <property type="match status" value="1"/>
</dbReference>
<dbReference type="PROSITE" id="PS00012">
    <property type="entry name" value="PHOSPHOPANTETHEINE"/>
    <property type="match status" value="1"/>
</dbReference>
<dbReference type="SMART" id="SM00823">
    <property type="entry name" value="PKS_PP"/>
    <property type="match status" value="1"/>
</dbReference>
<dbReference type="InterPro" id="IPR020806">
    <property type="entry name" value="PKS_PP-bd"/>
</dbReference>
<reference evidence="4 5" key="1">
    <citation type="submission" date="2021-01" db="EMBL/GenBank/DDBJ databases">
        <title>Whole genome shotgun sequence of Microbispora siamensis NBRC 104113.</title>
        <authorList>
            <person name="Komaki H."/>
            <person name="Tamura T."/>
        </authorList>
    </citation>
    <scope>NUCLEOTIDE SEQUENCE [LARGE SCALE GENOMIC DNA]</scope>
    <source>
        <strain evidence="4 5">NBRC 104113</strain>
    </source>
</reference>
<accession>A0ABQ4GZM8</accession>
<dbReference type="InterPro" id="IPR025110">
    <property type="entry name" value="AMP-bd_C"/>
</dbReference>
<dbReference type="CDD" id="cd05930">
    <property type="entry name" value="A_NRPS"/>
    <property type="match status" value="1"/>
</dbReference>
<dbReference type="PROSITE" id="PS50075">
    <property type="entry name" value="CARRIER"/>
    <property type="match status" value="1"/>
</dbReference>
<dbReference type="InterPro" id="IPR006162">
    <property type="entry name" value="Ppantetheine_attach_site"/>
</dbReference>
<dbReference type="Gene3D" id="3.30.300.30">
    <property type="match status" value="1"/>
</dbReference>
<dbReference type="InterPro" id="IPR010071">
    <property type="entry name" value="AA_adenyl_dom"/>
</dbReference>
<dbReference type="Gene3D" id="1.10.1200.10">
    <property type="entry name" value="ACP-like"/>
    <property type="match status" value="1"/>
</dbReference>
<evidence type="ECO:0000313" key="5">
    <source>
        <dbReference type="Proteomes" id="UP000660454"/>
    </source>
</evidence>
<dbReference type="SUPFAM" id="SSF56801">
    <property type="entry name" value="Acetyl-CoA synthetase-like"/>
    <property type="match status" value="1"/>
</dbReference>
<dbReference type="Proteomes" id="UP000660454">
    <property type="component" value="Unassembled WGS sequence"/>
</dbReference>
<dbReference type="InterPro" id="IPR009081">
    <property type="entry name" value="PP-bd_ACP"/>
</dbReference>
<dbReference type="InterPro" id="IPR045851">
    <property type="entry name" value="AMP-bd_C_sf"/>
</dbReference>
<evidence type="ECO:0000259" key="3">
    <source>
        <dbReference type="PROSITE" id="PS50075"/>
    </source>
</evidence>
<dbReference type="Gene3D" id="3.40.50.980">
    <property type="match status" value="2"/>
</dbReference>
<dbReference type="SUPFAM" id="SSF47336">
    <property type="entry name" value="ACP-like"/>
    <property type="match status" value="1"/>
</dbReference>
<feature type="domain" description="Carrier" evidence="3">
    <location>
        <begin position="516"/>
        <end position="590"/>
    </location>
</feature>
<keyword evidence="5" id="KW-1185">Reference proteome</keyword>
<dbReference type="PROSITE" id="PS00455">
    <property type="entry name" value="AMP_BINDING"/>
    <property type="match status" value="1"/>
</dbReference>
<evidence type="ECO:0000256" key="2">
    <source>
        <dbReference type="ARBA" id="ARBA00022553"/>
    </source>
</evidence>
<dbReference type="PANTHER" id="PTHR45527">
    <property type="entry name" value="NONRIBOSOMAL PEPTIDE SYNTHETASE"/>
    <property type="match status" value="1"/>
</dbReference>
<keyword evidence="2" id="KW-0597">Phosphoprotein</keyword>
<dbReference type="Gene3D" id="2.30.38.10">
    <property type="entry name" value="Luciferase, Domain 3"/>
    <property type="match status" value="1"/>
</dbReference>
<dbReference type="Pfam" id="PF13193">
    <property type="entry name" value="AMP-binding_C"/>
    <property type="match status" value="1"/>
</dbReference>
<dbReference type="InterPro" id="IPR036736">
    <property type="entry name" value="ACP-like_sf"/>
</dbReference>
<dbReference type="Pfam" id="PF00550">
    <property type="entry name" value="PP-binding"/>
    <property type="match status" value="1"/>
</dbReference>
<keyword evidence="1" id="KW-0596">Phosphopantetheine</keyword>
<organism evidence="4 5">
    <name type="scientific">Microbispora siamensis</name>
    <dbReference type="NCBI Taxonomy" id="564413"/>
    <lineage>
        <taxon>Bacteria</taxon>
        <taxon>Bacillati</taxon>
        <taxon>Actinomycetota</taxon>
        <taxon>Actinomycetes</taxon>
        <taxon>Streptosporangiales</taxon>
        <taxon>Streptosporangiaceae</taxon>
        <taxon>Microbispora</taxon>
    </lineage>
</organism>
<name>A0ABQ4GZM8_9ACTN</name>
<evidence type="ECO:0000313" key="4">
    <source>
        <dbReference type="EMBL" id="GIH66875.1"/>
    </source>
</evidence>
<sequence>MTEASIAVRGAYTSVPSRIAWWAQVQPQRPAIVHAGTVVTYAELYDRARRLAAVLRTRGVTPGTFVALALERSPDLVVAALGVLLAGGAYVGTDVDEPEPRLNAILADSGASLVLTRAARADRFAGGPVPALPVEEALAEEAVADEVAEALPSDAFYVVYTSGSTGSPKGVVVAHEGVSNLVAWYHQAFEVRPSDRMTQLARPSFDAWALEVWPCLSGGATLCLVETRLPESPLDFVRWLAAERITVCFLTTALAVEMLDQPWASHGAALRVMLTGGEKLHRHPPRGLPFRLYNLYGPTETTVVATWTEVPPRASGDDQAPPIGRPLPGLHAYVLDAERRPVPPGTVGELHVGGVGVARGYLNRPELTAERFLPDPFVPEADARMYATGDLVRELPDGALDFVGRADDQVKLRGFRIELGEVETALNRLAGVREAVVVLHERGDRLVGYVVPEDPGNPPEAGELRRELGLRVPDYMVPHTVTLLEALPLTPHGKADRKALAGRPLPVGRGTDGDQQFRTDTERVLAELWCEVLEVSSVGREDSFFELGGDSLHAMRLANRARERGIRLGADDLFEFDVLHELAASMNAAADG</sequence>
<dbReference type="RefSeq" id="WP_204052646.1">
    <property type="nucleotide sequence ID" value="NZ_BOOF01000061.1"/>
</dbReference>
<proteinExistence type="predicted"/>
<gene>
    <name evidence="4" type="ORF">Msi02_76920</name>
</gene>
<dbReference type="NCBIfam" id="TIGR01733">
    <property type="entry name" value="AA-adenyl-dom"/>
    <property type="match status" value="1"/>
</dbReference>